<evidence type="ECO:0000256" key="1">
    <source>
        <dbReference type="ARBA" id="ARBA00004123"/>
    </source>
</evidence>
<comment type="subcellular location">
    <subcellularLocation>
        <location evidence="1">Nucleus</location>
    </subcellularLocation>
</comment>
<dbReference type="GO" id="GO:0044615">
    <property type="term" value="C:nuclear pore nuclear basket"/>
    <property type="evidence" value="ECO:0007669"/>
    <property type="project" value="TreeGrafter"/>
</dbReference>
<dbReference type="Proteomes" id="UP000267027">
    <property type="component" value="Unassembled WGS sequence"/>
</dbReference>
<evidence type="ECO:0000256" key="6">
    <source>
        <dbReference type="ARBA" id="ARBA00029997"/>
    </source>
</evidence>
<dbReference type="PANTHER" id="PTHR21527">
    <property type="entry name" value="NUCLEOPORIN NUP35"/>
    <property type="match status" value="1"/>
</dbReference>
<dbReference type="GO" id="GO:0051028">
    <property type="term" value="P:mRNA transport"/>
    <property type="evidence" value="ECO:0007669"/>
    <property type="project" value="UniProtKB-UniRule"/>
</dbReference>
<dbReference type="STRING" id="334426.A0A0R3PG31"/>
<proteinExistence type="predicted"/>
<dbReference type="PANTHER" id="PTHR21527:SF6">
    <property type="entry name" value="NUCLEOPORIN NUP35"/>
    <property type="match status" value="1"/>
</dbReference>
<protein>
    <recommendedName>
        <fullName evidence="2">Nucleoporin NUP35</fullName>
    </recommendedName>
    <alternativeName>
        <fullName evidence="7">35 kDa nucleoporin</fullName>
    </alternativeName>
    <alternativeName>
        <fullName evidence="6">Nucleoporin NUP53</fullName>
    </alternativeName>
</protein>
<reference evidence="13" key="1">
    <citation type="submission" date="2017-02" db="UniProtKB">
        <authorList>
            <consortium name="WormBaseParasite"/>
        </authorList>
    </citation>
    <scope>IDENTIFICATION</scope>
</reference>
<accession>A0A0R3PG31</accession>
<evidence type="ECO:0000256" key="3">
    <source>
        <dbReference type="ARBA" id="ARBA00022448"/>
    </source>
</evidence>
<gene>
    <name evidence="11" type="ORF">ACOC_LOCUS3200</name>
</gene>
<keyword evidence="8" id="KW-0906">Nuclear pore complex</keyword>
<dbReference type="WBParaSite" id="ACOC_0000319901-mRNA-1">
    <property type="protein sequence ID" value="ACOC_0000319901-mRNA-1"/>
    <property type="gene ID" value="ACOC_0000319901"/>
</dbReference>
<evidence type="ECO:0000313" key="12">
    <source>
        <dbReference type="Proteomes" id="UP000267027"/>
    </source>
</evidence>
<evidence type="ECO:0000256" key="5">
    <source>
        <dbReference type="ARBA" id="ARBA00023242"/>
    </source>
</evidence>
<dbReference type="GO" id="GO:0017056">
    <property type="term" value="F:structural constituent of nuclear pore"/>
    <property type="evidence" value="ECO:0007669"/>
    <property type="project" value="TreeGrafter"/>
</dbReference>
<keyword evidence="12" id="KW-1185">Reference proteome</keyword>
<dbReference type="InterPro" id="IPR012677">
    <property type="entry name" value="Nucleotide-bd_a/b_plait_sf"/>
</dbReference>
<keyword evidence="5 8" id="KW-0539">Nucleus</keyword>
<sequence>MHIRYSCPVHARQALSRNGTLIDSDLRIGVIPCTEKDIVGVDISRIISPVLNRSAVVEQSNSDEVPQEIPSISPSNENQRTLDDSTNRSNLSMASRAGMRSLTVYYDVHQDAKINCLYLENFFCHKVFIAFAACSTGKAGLYY</sequence>
<dbReference type="AlphaFoldDB" id="A0A0R3PG31"/>
<name>A0A0R3PG31_ANGCS</name>
<feature type="region of interest" description="Disordered" evidence="9">
    <location>
        <begin position="61"/>
        <end position="90"/>
    </location>
</feature>
<keyword evidence="3 8" id="KW-0813">Transport</keyword>
<evidence type="ECO:0000313" key="13">
    <source>
        <dbReference type="WBParaSite" id="ACOC_0000319901-mRNA-1"/>
    </source>
</evidence>
<feature type="domain" description="RRM Nup35-type" evidence="10">
    <location>
        <begin position="1"/>
        <end position="40"/>
    </location>
</feature>
<dbReference type="InterPro" id="IPR007846">
    <property type="entry name" value="RRM_NUP35_dom"/>
</dbReference>
<dbReference type="GO" id="GO:0005543">
    <property type="term" value="F:phospholipid binding"/>
    <property type="evidence" value="ECO:0007669"/>
    <property type="project" value="TreeGrafter"/>
</dbReference>
<dbReference type="PROSITE" id="PS51472">
    <property type="entry name" value="RRM_NUP35"/>
    <property type="match status" value="1"/>
</dbReference>
<dbReference type="Gene3D" id="3.30.70.330">
    <property type="match status" value="1"/>
</dbReference>
<evidence type="ECO:0000256" key="2">
    <source>
        <dbReference type="ARBA" id="ARBA00016439"/>
    </source>
</evidence>
<dbReference type="GO" id="GO:0044613">
    <property type="term" value="C:nuclear pore central transport channel"/>
    <property type="evidence" value="ECO:0007669"/>
    <property type="project" value="TreeGrafter"/>
</dbReference>
<evidence type="ECO:0000256" key="9">
    <source>
        <dbReference type="SAM" id="MobiDB-lite"/>
    </source>
</evidence>
<keyword evidence="8" id="KW-0811">Translocation</keyword>
<evidence type="ECO:0000256" key="4">
    <source>
        <dbReference type="ARBA" id="ARBA00022816"/>
    </source>
</evidence>
<dbReference type="Pfam" id="PF05172">
    <property type="entry name" value="RRM_Nup35"/>
    <property type="match status" value="1"/>
</dbReference>
<reference evidence="11 12" key="2">
    <citation type="submission" date="2018-11" db="EMBL/GenBank/DDBJ databases">
        <authorList>
            <consortium name="Pathogen Informatics"/>
        </authorList>
    </citation>
    <scope>NUCLEOTIDE SEQUENCE [LARGE SCALE GENOMIC DNA]</scope>
    <source>
        <strain evidence="11 12">Costa Rica</strain>
    </source>
</reference>
<organism evidence="13">
    <name type="scientific">Angiostrongylus costaricensis</name>
    <name type="common">Nematode worm</name>
    <dbReference type="NCBI Taxonomy" id="334426"/>
    <lineage>
        <taxon>Eukaryota</taxon>
        <taxon>Metazoa</taxon>
        <taxon>Ecdysozoa</taxon>
        <taxon>Nematoda</taxon>
        <taxon>Chromadorea</taxon>
        <taxon>Rhabditida</taxon>
        <taxon>Rhabditina</taxon>
        <taxon>Rhabditomorpha</taxon>
        <taxon>Strongyloidea</taxon>
        <taxon>Metastrongylidae</taxon>
        <taxon>Angiostrongylus</taxon>
    </lineage>
</organism>
<dbReference type="GO" id="GO:0006999">
    <property type="term" value="P:nuclear pore organization"/>
    <property type="evidence" value="ECO:0007669"/>
    <property type="project" value="TreeGrafter"/>
</dbReference>
<feature type="compositionally biased region" description="Polar residues" evidence="9">
    <location>
        <begin position="61"/>
        <end position="79"/>
    </location>
</feature>
<dbReference type="OrthoDB" id="10015491at2759"/>
<keyword evidence="8" id="KW-0653">Protein transport</keyword>
<evidence type="ECO:0000259" key="10">
    <source>
        <dbReference type="PROSITE" id="PS51472"/>
    </source>
</evidence>
<keyword evidence="4 8" id="KW-0509">mRNA transport</keyword>
<evidence type="ECO:0000313" key="11">
    <source>
        <dbReference type="EMBL" id="VDM54785.1"/>
    </source>
</evidence>
<dbReference type="EMBL" id="UYYA01000871">
    <property type="protein sequence ID" value="VDM54785.1"/>
    <property type="molecule type" value="Genomic_DNA"/>
</dbReference>
<dbReference type="GO" id="GO:0006607">
    <property type="term" value="P:NLS-bearing protein import into nucleus"/>
    <property type="evidence" value="ECO:0007669"/>
    <property type="project" value="TreeGrafter"/>
</dbReference>
<evidence type="ECO:0000256" key="7">
    <source>
        <dbReference type="ARBA" id="ARBA00030250"/>
    </source>
</evidence>
<evidence type="ECO:0000256" key="8">
    <source>
        <dbReference type="PROSITE-ProRule" id="PRU00804"/>
    </source>
</evidence>